<evidence type="ECO:0000259" key="5">
    <source>
        <dbReference type="Pfam" id="PF00890"/>
    </source>
</evidence>
<dbReference type="InterPro" id="IPR036188">
    <property type="entry name" value="FAD/NAD-bd_sf"/>
</dbReference>
<comment type="cofactor">
    <cofactor evidence="1">
        <name>FAD</name>
        <dbReference type="ChEBI" id="CHEBI:57692"/>
    </cofactor>
</comment>
<evidence type="ECO:0000256" key="2">
    <source>
        <dbReference type="ARBA" id="ARBA00022630"/>
    </source>
</evidence>
<keyword evidence="3" id="KW-0274">FAD</keyword>
<dbReference type="PANTHER" id="PTHR43400">
    <property type="entry name" value="FUMARATE REDUCTASE"/>
    <property type="match status" value="1"/>
</dbReference>
<dbReference type="InterPro" id="IPR006311">
    <property type="entry name" value="TAT_signal"/>
</dbReference>
<accession>A0A6N7RNT1</accession>
<dbReference type="InterPro" id="IPR027477">
    <property type="entry name" value="Succ_DH/fumarate_Rdtase_cat_sf"/>
</dbReference>
<evidence type="ECO:0000256" key="4">
    <source>
        <dbReference type="ARBA" id="ARBA00023002"/>
    </source>
</evidence>
<evidence type="ECO:0000256" key="3">
    <source>
        <dbReference type="ARBA" id="ARBA00022827"/>
    </source>
</evidence>
<dbReference type="SUPFAM" id="SSF51905">
    <property type="entry name" value="FAD/NAD(P)-binding domain"/>
    <property type="match status" value="1"/>
</dbReference>
<dbReference type="InterPro" id="IPR050315">
    <property type="entry name" value="FAD-oxidoreductase_2"/>
</dbReference>
<sequence length="582" mass="62452">MLAAGRTRFVPIKSKEEAMGSTSISRRGFLTGAAVFGGATALGALSGCAPTGNASQAAQAQADDHGNAAEWLGSAPAIDESALADTIETEILVVGNGMAGTTCALVAAEDGAKVTLIEKNATGVGLRSSAIGAVGSRYQEEAGIDVNKEDLVNDAASYALNQCDMALIRSWVDHSADVVNWLGALYEENGFTFHLEYNVPQGTRYKMWPTGHGTVNATDDTEAKESEVLQAVMAHFADEGGSFLTNTTLLCLVKEGEKIVGAYAKNPNGDPIRINASKGVVIATGGYVNNDEMYIARQNGLDKSLTGPLNFGTAMGDGIKACLWAGAHLDAFPTTMIFDRGIVKPDYEVGQYFNGGDFFHLTFSTQPFLKVAKDGRRICNESSPYDYIVHAAQEKPGKAWYPIWDSSWQEDVTRFETIGCSTLFTREGSNHHAPGLAETQTKLQEGIDQGYIMEADTLEELADKLLLSDKQAFLDEVKRYNALYEQGYDDQFGKDAFRLSAIDEPPFYGMKAGGEPLCTLDGIVVNDRFQALDDNAEPIEGLYVIGNDSGRFYCHTYPNFGAGTNAGRCAAAAWVVGHALAE</sequence>
<evidence type="ECO:0000256" key="1">
    <source>
        <dbReference type="ARBA" id="ARBA00001974"/>
    </source>
</evidence>
<proteinExistence type="predicted"/>
<feature type="domain" description="FAD-dependent oxidoreductase 2 FAD-binding" evidence="5">
    <location>
        <begin position="91"/>
        <end position="558"/>
    </location>
</feature>
<dbReference type="Proteomes" id="UP000438093">
    <property type="component" value="Unassembled WGS sequence"/>
</dbReference>
<keyword evidence="4" id="KW-0560">Oxidoreductase</keyword>
<dbReference type="PANTHER" id="PTHR43400:SF10">
    <property type="entry name" value="3-OXOSTEROID 1-DEHYDROGENASE"/>
    <property type="match status" value="1"/>
</dbReference>
<gene>
    <name evidence="6" type="ORF">GJG86_09280</name>
</gene>
<organism evidence="6 7">
    <name type="scientific">Eggerthella guodeyinii</name>
    <dbReference type="NCBI Taxonomy" id="2690837"/>
    <lineage>
        <taxon>Bacteria</taxon>
        <taxon>Bacillati</taxon>
        <taxon>Actinomycetota</taxon>
        <taxon>Coriobacteriia</taxon>
        <taxon>Eggerthellales</taxon>
        <taxon>Eggerthellaceae</taxon>
        <taxon>Eggerthella</taxon>
    </lineage>
</organism>
<dbReference type="Gene3D" id="3.50.50.60">
    <property type="entry name" value="FAD/NAD(P)-binding domain"/>
    <property type="match status" value="1"/>
</dbReference>
<reference evidence="7" key="1">
    <citation type="submission" date="2019-08" db="EMBL/GenBank/DDBJ databases">
        <title>Arthrobacter sp. nov., isolated from plateau pika and Tibetan wild ass.</title>
        <authorList>
            <person name="Ge Y."/>
        </authorList>
    </citation>
    <scope>NUCLEOTIDE SEQUENCE [LARGE SCALE GENOMIC DNA]</scope>
    <source>
        <strain evidence="7">HF-4214</strain>
    </source>
</reference>
<keyword evidence="7" id="KW-1185">Reference proteome</keyword>
<protein>
    <submittedName>
        <fullName evidence="6">FAD-dependent oxidoreductase</fullName>
    </submittedName>
</protein>
<dbReference type="Pfam" id="PF00890">
    <property type="entry name" value="FAD_binding_2"/>
    <property type="match status" value="1"/>
</dbReference>
<dbReference type="Gene3D" id="3.90.700.10">
    <property type="entry name" value="Succinate dehydrogenase/fumarate reductase flavoprotein, catalytic domain"/>
    <property type="match status" value="1"/>
</dbReference>
<dbReference type="PROSITE" id="PS51318">
    <property type="entry name" value="TAT"/>
    <property type="match status" value="1"/>
</dbReference>
<name>A0A6N7RNT1_9ACTN</name>
<dbReference type="EMBL" id="VTFY01000007">
    <property type="protein sequence ID" value="MRX82682.1"/>
    <property type="molecule type" value="Genomic_DNA"/>
</dbReference>
<dbReference type="SUPFAM" id="SSF56425">
    <property type="entry name" value="Succinate dehydrogenase/fumarate reductase flavoprotein, catalytic domain"/>
    <property type="match status" value="1"/>
</dbReference>
<comment type="caution">
    <text evidence="6">The sequence shown here is derived from an EMBL/GenBank/DDBJ whole genome shotgun (WGS) entry which is preliminary data.</text>
</comment>
<dbReference type="GO" id="GO:0008202">
    <property type="term" value="P:steroid metabolic process"/>
    <property type="evidence" value="ECO:0007669"/>
    <property type="project" value="UniProtKB-ARBA"/>
</dbReference>
<dbReference type="GO" id="GO:0033765">
    <property type="term" value="F:steroid dehydrogenase activity, acting on the CH-CH group of donors"/>
    <property type="evidence" value="ECO:0007669"/>
    <property type="project" value="UniProtKB-ARBA"/>
</dbReference>
<evidence type="ECO:0000313" key="7">
    <source>
        <dbReference type="Proteomes" id="UP000438093"/>
    </source>
</evidence>
<dbReference type="InterPro" id="IPR003953">
    <property type="entry name" value="FAD-dep_OxRdtase_2_FAD-bd"/>
</dbReference>
<dbReference type="AlphaFoldDB" id="A0A6N7RNT1"/>
<evidence type="ECO:0000313" key="6">
    <source>
        <dbReference type="EMBL" id="MRX82682.1"/>
    </source>
</evidence>
<keyword evidence="2" id="KW-0285">Flavoprotein</keyword>